<dbReference type="SUPFAM" id="SSF52954">
    <property type="entry name" value="Class II aaRS ABD-related"/>
    <property type="match status" value="1"/>
</dbReference>
<dbReference type="Gene3D" id="3.40.50.800">
    <property type="entry name" value="Anticodon-binding domain"/>
    <property type="match status" value="1"/>
</dbReference>
<dbReference type="PANTHER" id="PTHR43382:SF2">
    <property type="entry name" value="BIFUNCTIONAL GLUTAMATE_PROLINE--TRNA LIGASE"/>
    <property type="match status" value="1"/>
</dbReference>
<proteinExistence type="predicted"/>
<name>A0ABM3AAJ6_GOSHI</name>
<reference evidence="5" key="2">
    <citation type="submission" date="2025-08" db="UniProtKB">
        <authorList>
            <consortium name="RefSeq"/>
        </authorList>
    </citation>
    <scope>IDENTIFICATION</scope>
</reference>
<sequence>MLDCRSREFLWHEGHTAFATKEEVLQILELYRHIYEEFLAIPVMKGRKSELGKFAGGLYTTSVEAFIPNTGRGIQGATSHCLGQNFAKMFEINFENEKGEKSMFWQNSWAYSTRTIGVMAMVHGDNKGLVLPPKVSALQVIVIPVPYKDADTQGIFDACAATVVTLSDAGIRAEADLRENYSPGWKYLNWKMKGVPLRIEKGPRDLANNQVRAVRRDNGEKADISRVFLVEQVKGMLDKIQQNLFDVAKQKRDACIEVVKTWDEFVKALGQKELILAPWCDEEEVEKDVKARTRGEMGAAKSLCTPFEQPELPEDIEGVAEDSISSSWKSQGLALLQVECYLMLHSMVVYPTQNLNLVLLKQCFVATLCTSFFNHDC</sequence>
<dbReference type="Pfam" id="PF09180">
    <property type="entry name" value="ProRS-C_1"/>
    <property type="match status" value="1"/>
</dbReference>
<dbReference type="Gene3D" id="3.30.930.10">
    <property type="entry name" value="Bira Bifunctional Protein, Domain 2"/>
    <property type="match status" value="1"/>
</dbReference>
<dbReference type="GeneID" id="107901930"/>
<dbReference type="EC" id="6.1.1.15" evidence="1"/>
<dbReference type="Proteomes" id="UP000818029">
    <property type="component" value="Chromosome D06"/>
</dbReference>
<dbReference type="SMART" id="SM00946">
    <property type="entry name" value="ProRS-C_1"/>
    <property type="match status" value="1"/>
</dbReference>
<dbReference type="InterPro" id="IPR045864">
    <property type="entry name" value="aa-tRNA-synth_II/BPL/LPL"/>
</dbReference>
<dbReference type="InterPro" id="IPR004154">
    <property type="entry name" value="Anticodon-bd"/>
</dbReference>
<evidence type="ECO:0000259" key="3">
    <source>
        <dbReference type="SMART" id="SM00946"/>
    </source>
</evidence>
<protein>
    <recommendedName>
        <fullName evidence="1">proline--tRNA ligase</fullName>
        <ecNumber evidence="1">6.1.1.15</ecNumber>
    </recommendedName>
</protein>
<dbReference type="InterPro" id="IPR016061">
    <property type="entry name" value="Pro-tRNA_ligase_II_C"/>
</dbReference>
<dbReference type="InterPro" id="IPR036621">
    <property type="entry name" value="Anticodon-bd_dom_sf"/>
</dbReference>
<evidence type="ECO:0000256" key="2">
    <source>
        <dbReference type="ARBA" id="ARBA00022917"/>
    </source>
</evidence>
<keyword evidence="2" id="KW-0648">Protein biosynthesis</keyword>
<organism evidence="4 5">
    <name type="scientific">Gossypium hirsutum</name>
    <name type="common">Upland cotton</name>
    <name type="synonym">Gossypium mexicanum</name>
    <dbReference type="NCBI Taxonomy" id="3635"/>
    <lineage>
        <taxon>Eukaryota</taxon>
        <taxon>Viridiplantae</taxon>
        <taxon>Streptophyta</taxon>
        <taxon>Embryophyta</taxon>
        <taxon>Tracheophyta</taxon>
        <taxon>Spermatophyta</taxon>
        <taxon>Magnoliopsida</taxon>
        <taxon>eudicotyledons</taxon>
        <taxon>Gunneridae</taxon>
        <taxon>Pentapetalae</taxon>
        <taxon>rosids</taxon>
        <taxon>malvids</taxon>
        <taxon>Malvales</taxon>
        <taxon>Malvaceae</taxon>
        <taxon>Malvoideae</taxon>
        <taxon>Gossypium</taxon>
    </lineage>
</organism>
<dbReference type="Gene3D" id="3.30.110.30">
    <property type="entry name" value="C-terminal domain of ProRS"/>
    <property type="match status" value="1"/>
</dbReference>
<dbReference type="SUPFAM" id="SSF64586">
    <property type="entry name" value="C-terminal domain of ProRS"/>
    <property type="match status" value="1"/>
</dbReference>
<dbReference type="RefSeq" id="XP_040951847.1">
    <property type="nucleotide sequence ID" value="XM_041095913.1"/>
</dbReference>
<dbReference type="InterPro" id="IPR017449">
    <property type="entry name" value="Pro-tRNA_synth_II"/>
</dbReference>
<dbReference type="PANTHER" id="PTHR43382">
    <property type="entry name" value="PROLYL-TRNA SYNTHETASE"/>
    <property type="match status" value="1"/>
</dbReference>
<evidence type="ECO:0000313" key="5">
    <source>
        <dbReference type="RefSeq" id="XP_040951847.1"/>
    </source>
</evidence>
<dbReference type="GO" id="GO:0016874">
    <property type="term" value="F:ligase activity"/>
    <property type="evidence" value="ECO:0007669"/>
    <property type="project" value="UniProtKB-KW"/>
</dbReference>
<gene>
    <name evidence="5" type="primary">LOC107901930</name>
</gene>
<keyword evidence="5" id="KW-0436">Ligase</keyword>
<keyword evidence="4" id="KW-1185">Reference proteome</keyword>
<evidence type="ECO:0000256" key="1">
    <source>
        <dbReference type="ARBA" id="ARBA00012831"/>
    </source>
</evidence>
<feature type="domain" description="Proline-tRNA ligase class II C-terminal" evidence="3">
    <location>
        <begin position="262"/>
        <end position="336"/>
    </location>
</feature>
<evidence type="ECO:0000313" key="4">
    <source>
        <dbReference type="Proteomes" id="UP000818029"/>
    </source>
</evidence>
<dbReference type="Pfam" id="PF03129">
    <property type="entry name" value="HGTP_anticodon"/>
    <property type="match status" value="1"/>
</dbReference>
<dbReference type="InterPro" id="IPR004499">
    <property type="entry name" value="Pro-tRNA-ligase_IIa_arc-type"/>
</dbReference>
<dbReference type="CDD" id="cd00862">
    <property type="entry name" value="ProRS_anticodon_zinc"/>
    <property type="match status" value="1"/>
</dbReference>
<reference evidence="4" key="1">
    <citation type="journal article" date="2020" name="Nat. Genet.">
        <title>Genomic diversifications of five Gossypium allopolyploid species and their impact on cotton improvement.</title>
        <authorList>
            <person name="Chen Z.J."/>
            <person name="Sreedasyam A."/>
            <person name="Ando A."/>
            <person name="Song Q."/>
            <person name="De Santiago L.M."/>
            <person name="Hulse-Kemp A.M."/>
            <person name="Ding M."/>
            <person name="Ye W."/>
            <person name="Kirkbride R.C."/>
            <person name="Jenkins J."/>
            <person name="Plott C."/>
            <person name="Lovell J."/>
            <person name="Lin Y.M."/>
            <person name="Vaughn R."/>
            <person name="Liu B."/>
            <person name="Simpson S."/>
            <person name="Scheffler B.E."/>
            <person name="Wen L."/>
            <person name="Saski C.A."/>
            <person name="Grover C.E."/>
            <person name="Hu G."/>
            <person name="Conover J.L."/>
            <person name="Carlson J.W."/>
            <person name="Shu S."/>
            <person name="Boston L.B."/>
            <person name="Williams M."/>
            <person name="Peterson D.G."/>
            <person name="McGee K."/>
            <person name="Jones D.C."/>
            <person name="Wendel J.F."/>
            <person name="Stelly D.M."/>
            <person name="Grimwood J."/>
            <person name="Schmutz J."/>
        </authorList>
    </citation>
    <scope>NUCLEOTIDE SEQUENCE [LARGE SCALE GENOMIC DNA]</scope>
    <source>
        <strain evidence="4">cv. TM-1</strain>
    </source>
</reference>
<accession>A0ABM3AAJ6</accession>
<dbReference type="SUPFAM" id="SSF55681">
    <property type="entry name" value="Class II aaRS and biotin synthetases"/>
    <property type="match status" value="1"/>
</dbReference>